<evidence type="ECO:0000313" key="7">
    <source>
        <dbReference type="Proteomes" id="UP000325161"/>
    </source>
</evidence>
<dbReference type="InterPro" id="IPR001647">
    <property type="entry name" value="HTH_TetR"/>
</dbReference>
<dbReference type="RefSeq" id="WP_148818291.1">
    <property type="nucleotide sequence ID" value="NZ_CP043046.1"/>
</dbReference>
<reference evidence="6 7" key="1">
    <citation type="submission" date="2019-08" db="EMBL/GenBank/DDBJ databases">
        <title>Amphibian skin-associated Pigmentiphaga: genome sequence and occurrence across geography and hosts.</title>
        <authorList>
            <person name="Bletz M.C."/>
            <person name="Bunk B."/>
            <person name="Sproeer C."/>
            <person name="Biwer P."/>
            <person name="Reiter S."/>
            <person name="Rabemananjara F.C.E."/>
            <person name="Schulz S."/>
            <person name="Overmann J."/>
            <person name="Vences M."/>
        </authorList>
    </citation>
    <scope>NUCLEOTIDE SEQUENCE [LARGE SCALE GENOMIC DNA]</scope>
    <source>
        <strain evidence="6 7">Mada1488</strain>
    </source>
</reference>
<feature type="DNA-binding region" description="H-T-H motif" evidence="4">
    <location>
        <begin position="29"/>
        <end position="48"/>
    </location>
</feature>
<gene>
    <name evidence="6" type="ORF">FXN63_25345</name>
</gene>
<evidence type="ECO:0000256" key="1">
    <source>
        <dbReference type="ARBA" id="ARBA00023015"/>
    </source>
</evidence>
<evidence type="ECO:0000256" key="3">
    <source>
        <dbReference type="ARBA" id="ARBA00023163"/>
    </source>
</evidence>
<dbReference type="InterPro" id="IPR009057">
    <property type="entry name" value="Homeodomain-like_sf"/>
</dbReference>
<keyword evidence="3" id="KW-0804">Transcription</keyword>
<evidence type="ECO:0000256" key="2">
    <source>
        <dbReference type="ARBA" id="ARBA00023125"/>
    </source>
</evidence>
<evidence type="ECO:0000259" key="5">
    <source>
        <dbReference type="PROSITE" id="PS50977"/>
    </source>
</evidence>
<keyword evidence="2 4" id="KW-0238">DNA-binding</keyword>
<sequence length="191" mass="21117">MNTTPQTTRDQILDYAQKLIRLRGCNGFSYRDLAEHVGVKTSSIHYYFPSKDDLLYEAVCAYSTRTLAALRAIDAKLPADVKLDRYVDFLEEMSEGEEICLCGMLAADLASVPDRVAQQIQGFVHAHEVWLSNVLIEGRAQGTLHVHGCPETAGRALFATLQGSGLVCRLFKTTSRLRDIVGAMRVQPANA</sequence>
<organism evidence="6 7">
    <name type="scientific">Pigmentiphaga aceris</name>
    <dbReference type="NCBI Taxonomy" id="1940612"/>
    <lineage>
        <taxon>Bacteria</taxon>
        <taxon>Pseudomonadati</taxon>
        <taxon>Pseudomonadota</taxon>
        <taxon>Betaproteobacteria</taxon>
        <taxon>Burkholderiales</taxon>
        <taxon>Alcaligenaceae</taxon>
        <taxon>Pigmentiphaga</taxon>
    </lineage>
</organism>
<dbReference type="PANTHER" id="PTHR47506:SF1">
    <property type="entry name" value="HTH-TYPE TRANSCRIPTIONAL REGULATOR YJDC"/>
    <property type="match status" value="1"/>
</dbReference>
<dbReference type="PRINTS" id="PR00455">
    <property type="entry name" value="HTHTETR"/>
</dbReference>
<keyword evidence="7" id="KW-1185">Reference proteome</keyword>
<evidence type="ECO:0000313" key="6">
    <source>
        <dbReference type="EMBL" id="QEI08804.1"/>
    </source>
</evidence>
<dbReference type="SUPFAM" id="SSF46689">
    <property type="entry name" value="Homeodomain-like"/>
    <property type="match status" value="1"/>
</dbReference>
<keyword evidence="1" id="KW-0805">Transcription regulation</keyword>
<dbReference type="PANTHER" id="PTHR47506">
    <property type="entry name" value="TRANSCRIPTIONAL REGULATORY PROTEIN"/>
    <property type="match status" value="1"/>
</dbReference>
<dbReference type="SUPFAM" id="SSF48498">
    <property type="entry name" value="Tetracyclin repressor-like, C-terminal domain"/>
    <property type="match status" value="1"/>
</dbReference>
<protein>
    <submittedName>
        <fullName evidence="6">TetR/AcrR family transcriptional regulator</fullName>
    </submittedName>
</protein>
<dbReference type="PROSITE" id="PS50977">
    <property type="entry name" value="HTH_TETR_2"/>
    <property type="match status" value="1"/>
</dbReference>
<dbReference type="KEGG" id="pacr:FXN63_25345"/>
<dbReference type="AlphaFoldDB" id="A0A5C0B4D5"/>
<proteinExistence type="predicted"/>
<dbReference type="GO" id="GO:0003677">
    <property type="term" value="F:DNA binding"/>
    <property type="evidence" value="ECO:0007669"/>
    <property type="project" value="UniProtKB-UniRule"/>
</dbReference>
<dbReference type="EMBL" id="CP043046">
    <property type="protein sequence ID" value="QEI08804.1"/>
    <property type="molecule type" value="Genomic_DNA"/>
</dbReference>
<dbReference type="Proteomes" id="UP000325161">
    <property type="component" value="Chromosome"/>
</dbReference>
<dbReference type="Pfam" id="PF00440">
    <property type="entry name" value="TetR_N"/>
    <property type="match status" value="1"/>
</dbReference>
<accession>A0A5C0B4D5</accession>
<evidence type="ECO:0000256" key="4">
    <source>
        <dbReference type="PROSITE-ProRule" id="PRU00335"/>
    </source>
</evidence>
<dbReference type="Gene3D" id="1.10.357.10">
    <property type="entry name" value="Tetracycline Repressor, domain 2"/>
    <property type="match status" value="1"/>
</dbReference>
<dbReference type="InterPro" id="IPR036271">
    <property type="entry name" value="Tet_transcr_reg_TetR-rel_C_sf"/>
</dbReference>
<feature type="domain" description="HTH tetR-type" evidence="5">
    <location>
        <begin position="6"/>
        <end position="66"/>
    </location>
</feature>
<dbReference type="OrthoDB" id="5293507at2"/>
<name>A0A5C0B4D5_9BURK</name>